<accession>A0A640KRY3</accession>
<sequence length="227" mass="24675">MILACRCRNFLACPFRDHRCGNVVLLSTSTASRQSLTFLPFPWLFYVHFVFTHTRTHTHRHVDAHSYSFTRAEEGASDIAQTQPCAHRHALQVDRRKTLMSASGSALSGEWLQDTQGLLSTAQDNAFTPSSPPAGVLCFPLAVSSSNPSSTGSPVVDGDPTPYGVTAQQLDALSAMAYLVGSPLQQQQPVGGDMTHPGLLVAAKLLQHGVDPERIIEVIECRCRDAF</sequence>
<proteinExistence type="predicted"/>
<gene>
    <name evidence="1" type="ORF">LtaPh_3314000</name>
</gene>
<evidence type="ECO:0000313" key="1">
    <source>
        <dbReference type="EMBL" id="GET91875.1"/>
    </source>
</evidence>
<dbReference type="Proteomes" id="UP000419144">
    <property type="component" value="Unassembled WGS sequence"/>
</dbReference>
<dbReference type="EMBL" id="BLBS01000051">
    <property type="protein sequence ID" value="GET91875.1"/>
    <property type="molecule type" value="Genomic_DNA"/>
</dbReference>
<evidence type="ECO:0000313" key="2">
    <source>
        <dbReference type="Proteomes" id="UP000419144"/>
    </source>
</evidence>
<reference evidence="1" key="1">
    <citation type="submission" date="2019-11" db="EMBL/GenBank/DDBJ databases">
        <title>Leishmania tarentolae CDS.</title>
        <authorList>
            <person name="Goto Y."/>
            <person name="Yamagishi J."/>
        </authorList>
    </citation>
    <scope>NUCLEOTIDE SEQUENCE [LARGE SCALE GENOMIC DNA]</scope>
    <source>
        <strain evidence="1">Parrot Tar II</strain>
    </source>
</reference>
<dbReference type="VEuPathDB" id="TriTrypDB:LtaPh_3314000"/>
<organism evidence="1 2">
    <name type="scientific">Leishmania tarentolae</name>
    <name type="common">Sauroleishmania tarentolae</name>
    <dbReference type="NCBI Taxonomy" id="5689"/>
    <lineage>
        <taxon>Eukaryota</taxon>
        <taxon>Discoba</taxon>
        <taxon>Euglenozoa</taxon>
        <taxon>Kinetoplastea</taxon>
        <taxon>Metakinetoplastina</taxon>
        <taxon>Trypanosomatida</taxon>
        <taxon>Trypanosomatidae</taxon>
        <taxon>Leishmaniinae</taxon>
        <taxon>Leishmania</taxon>
        <taxon>lizard Leishmania</taxon>
    </lineage>
</organism>
<protein>
    <submittedName>
        <fullName evidence="1">Unspecified product</fullName>
    </submittedName>
</protein>
<comment type="caution">
    <text evidence="1">The sequence shown here is derived from an EMBL/GenBank/DDBJ whole genome shotgun (WGS) entry which is preliminary data.</text>
</comment>
<name>A0A640KRY3_LEITA</name>
<dbReference type="OrthoDB" id="265915at2759"/>
<keyword evidence="2" id="KW-1185">Reference proteome</keyword>
<dbReference type="AlphaFoldDB" id="A0A640KRY3"/>